<evidence type="ECO:0000313" key="1">
    <source>
        <dbReference type="EMBL" id="KFX44487.1"/>
    </source>
</evidence>
<reference key="1">
    <citation type="journal article" date="2014" name="PLoS Genet.">
        <title>Signature Gene Expression Reveals Novel Clues to the Molecular Mechanisms of Dimorphic Transition in Penicillium marneffei.</title>
        <authorList>
            <person name="Yang E."/>
            <person name="Wang G."/>
            <person name="Cai J."/>
            <person name="Woo P.C."/>
            <person name="Lau S.K."/>
            <person name="Yuen K.-Y."/>
            <person name="Chow W.-N."/>
            <person name="Lin X."/>
        </authorList>
    </citation>
    <scope>NUCLEOTIDE SEQUENCE [LARGE SCALE GENOMIC DNA]</scope>
    <source>
        <strain>PM1</strain>
    </source>
</reference>
<organism evidence="1">
    <name type="scientific">Talaromyces marneffei PM1</name>
    <dbReference type="NCBI Taxonomy" id="1077442"/>
    <lineage>
        <taxon>Eukaryota</taxon>
        <taxon>Fungi</taxon>
        <taxon>Dikarya</taxon>
        <taxon>Ascomycota</taxon>
        <taxon>Pezizomycotina</taxon>
        <taxon>Eurotiomycetes</taxon>
        <taxon>Eurotiomycetidae</taxon>
        <taxon>Eurotiales</taxon>
        <taxon>Trichocomaceae</taxon>
        <taxon>Talaromyces</taxon>
        <taxon>Talaromyces sect. Talaromyces</taxon>
    </lineage>
</organism>
<accession>A0A093UW67</accession>
<sequence>MADSEWSIICRVISRAHNVIGARLRARKSLVTELHVVVNLD</sequence>
<reference evidence="1" key="2">
    <citation type="journal article" date="2014" name="PLoS Genet.">
        <title>Signature gene expression reveals novel clues to the molecular mechanisms of dimorphic transition in Penicillium marneffei.</title>
        <authorList>
            <person name="Yang E."/>
            <person name="Wang G."/>
            <person name="Cai J."/>
            <person name="Woo P.C."/>
            <person name="Lau S.K."/>
            <person name="Yuen K.-Y."/>
            <person name="Chow W.-N."/>
            <person name="Lin X."/>
        </authorList>
    </citation>
    <scope>NUCLEOTIDE SEQUENCE</scope>
    <source>
        <strain evidence="1">PM1</strain>
    </source>
</reference>
<dbReference type="HOGENOM" id="CLU_3279790_0_0_1"/>
<name>A0A093UW67_TALMA</name>
<comment type="caution">
    <text evidence="1">The sequence shown here is derived from an EMBL/GenBank/DDBJ whole genome shotgun (WGS) entry which is preliminary data.</text>
</comment>
<proteinExistence type="predicted"/>
<dbReference type="AlphaFoldDB" id="A0A093UW67"/>
<protein>
    <submittedName>
        <fullName evidence="1">Uncharacterized protein</fullName>
    </submittedName>
</protein>
<dbReference type="EMBL" id="JPOX01000028">
    <property type="protein sequence ID" value="KFX44487.1"/>
    <property type="molecule type" value="Genomic_DNA"/>
</dbReference>
<gene>
    <name evidence="1" type="ORF">GQ26_0280760</name>
</gene>